<sequence>MAGQSNASNMVVGLDIGTSKVVAIVGQPTDDGGIEIAGIGSHPSRGMKKGVVINIESTVQSIQRAIEEAELMAGCDIHSVFVGIAGSHISSMNSDGVVAIKEREVTPYDIDRVIDSARARAVSEGQRILHVLPQEYAIDAQEGIREPLGMSGVRLEARVHLVTAALNAVQNIEKCVRRCGLEVDDIILEQLASSHAVLTEDERELGVCMVDIGGGTTDIAVFTEGAIRHTAVIPIAGDQVTNDIAMALRTPTQYAEDIKVKYACALTQLASSDDIIRVPGVGDRPSRELSRQELAQVVEPRYEELFTLVREELRRSGFEDLIAAGVVLTGGTSRMEGVTELAEEIFHMPVRIASPQNVRGLADVVRNPIYSTGVGLLLYGMRHSHQAYGTESFDKVQPRREEHARRGLSERSSSRSLGDSLPSAIERIRGWFKGNF</sequence>
<dbReference type="PANTHER" id="PTHR32432">
    <property type="entry name" value="CELL DIVISION PROTEIN FTSA-RELATED"/>
    <property type="match status" value="1"/>
</dbReference>
<protein>
    <recommendedName>
        <fullName evidence="5 6">Cell division protein FtsA</fullName>
    </recommendedName>
</protein>
<dbReference type="EMBL" id="CP015243">
    <property type="protein sequence ID" value="ANF57543.1"/>
    <property type="molecule type" value="Genomic_DNA"/>
</dbReference>
<dbReference type="RefSeq" id="WP_027350872.1">
    <property type="nucleotide sequence ID" value="NZ_CP015243.1"/>
</dbReference>
<gene>
    <name evidence="5" type="primary">ftsA</name>
    <name evidence="9" type="ORF">A5892_08770</name>
</gene>
<evidence type="ECO:0000256" key="7">
    <source>
        <dbReference type="SAM" id="MobiDB-lite"/>
    </source>
</evidence>
<keyword evidence="10" id="KW-1185">Reference proteome</keyword>
<dbReference type="STRING" id="376489.A5892_08770"/>
<feature type="compositionally biased region" description="Basic and acidic residues" evidence="7">
    <location>
        <begin position="392"/>
        <end position="413"/>
    </location>
</feature>
<dbReference type="GO" id="GO:0043093">
    <property type="term" value="P:FtsZ-dependent cytokinesis"/>
    <property type="evidence" value="ECO:0007669"/>
    <property type="project" value="UniProtKB-UniRule"/>
</dbReference>
<keyword evidence="1 5" id="KW-1003">Cell membrane</keyword>
<comment type="function">
    <text evidence="5 6">Cell division protein that is involved in the assembly of the Z ring. May serve as a membrane anchor for the Z ring.</text>
</comment>
<dbReference type="Proteomes" id="UP000077875">
    <property type="component" value="Chromosome"/>
</dbReference>
<dbReference type="Gene3D" id="3.30.1490.110">
    <property type="match status" value="1"/>
</dbReference>
<dbReference type="InterPro" id="IPR050696">
    <property type="entry name" value="FtsA/MreB"/>
</dbReference>
<keyword evidence="4 5" id="KW-0131">Cell cycle</keyword>
<dbReference type="AlphaFoldDB" id="A0A172YE78"/>
<dbReference type="SMART" id="SM00842">
    <property type="entry name" value="FtsA"/>
    <property type="match status" value="1"/>
</dbReference>
<dbReference type="InterPro" id="IPR020823">
    <property type="entry name" value="Cell_div_FtsA"/>
</dbReference>
<dbReference type="SUPFAM" id="SSF53067">
    <property type="entry name" value="Actin-like ATPase domain"/>
    <property type="match status" value="2"/>
</dbReference>
<dbReference type="InterPro" id="IPR003494">
    <property type="entry name" value="SHS2_FtsA"/>
</dbReference>
<dbReference type="NCBIfam" id="NF007009">
    <property type="entry name" value="PRK09472.1"/>
    <property type="match status" value="1"/>
</dbReference>
<evidence type="ECO:0000259" key="8">
    <source>
        <dbReference type="SMART" id="SM00842"/>
    </source>
</evidence>
<keyword evidence="3 5" id="KW-0472">Membrane</keyword>
<dbReference type="GO" id="GO:0009898">
    <property type="term" value="C:cytoplasmic side of plasma membrane"/>
    <property type="evidence" value="ECO:0007669"/>
    <property type="project" value="UniProtKB-UniRule"/>
</dbReference>
<evidence type="ECO:0000256" key="5">
    <source>
        <dbReference type="HAMAP-Rule" id="MF_02033"/>
    </source>
</evidence>
<dbReference type="HAMAP" id="MF_02033">
    <property type="entry name" value="FtsA"/>
    <property type="match status" value="1"/>
</dbReference>
<organism evidence="9 10">
    <name type="scientific">Halotalea alkalilenta</name>
    <dbReference type="NCBI Taxonomy" id="376489"/>
    <lineage>
        <taxon>Bacteria</taxon>
        <taxon>Pseudomonadati</taxon>
        <taxon>Pseudomonadota</taxon>
        <taxon>Gammaproteobacteria</taxon>
        <taxon>Oceanospirillales</taxon>
        <taxon>Halomonadaceae</taxon>
        <taxon>Halotalea</taxon>
    </lineage>
</organism>
<evidence type="ECO:0000256" key="4">
    <source>
        <dbReference type="ARBA" id="ARBA00023306"/>
    </source>
</evidence>
<evidence type="ECO:0000313" key="10">
    <source>
        <dbReference type="Proteomes" id="UP000077875"/>
    </source>
</evidence>
<evidence type="ECO:0000256" key="1">
    <source>
        <dbReference type="ARBA" id="ARBA00022475"/>
    </source>
</evidence>
<feature type="domain" description="SHS2" evidence="8">
    <location>
        <begin position="11"/>
        <end position="197"/>
    </location>
</feature>
<accession>A0A172YE78</accession>
<evidence type="ECO:0000256" key="3">
    <source>
        <dbReference type="ARBA" id="ARBA00023136"/>
    </source>
</evidence>
<dbReference type="FunFam" id="3.30.420.40:FF:000035">
    <property type="entry name" value="Cell division protein FtsA"/>
    <property type="match status" value="1"/>
</dbReference>
<dbReference type="PIRSF" id="PIRSF003101">
    <property type="entry name" value="FtsA"/>
    <property type="match status" value="1"/>
</dbReference>
<comment type="subunit">
    <text evidence="5">Self-interacts. Interacts with FtsZ.</text>
</comment>
<keyword evidence="2 5" id="KW-0132">Cell division</keyword>
<dbReference type="GO" id="GO:0032153">
    <property type="term" value="C:cell division site"/>
    <property type="evidence" value="ECO:0007669"/>
    <property type="project" value="UniProtKB-UniRule"/>
</dbReference>
<evidence type="ECO:0000256" key="6">
    <source>
        <dbReference type="PIRNR" id="PIRNR003101"/>
    </source>
</evidence>
<dbReference type="FunFam" id="3.30.420.40:FF:000032">
    <property type="entry name" value="Cell division protein FtsA"/>
    <property type="match status" value="1"/>
</dbReference>
<name>A0A172YE78_9GAMM</name>
<dbReference type="KEGG" id="haa:A5892_08770"/>
<proteinExistence type="inferred from homology"/>
<dbReference type="NCBIfam" id="TIGR01174">
    <property type="entry name" value="ftsA"/>
    <property type="match status" value="1"/>
</dbReference>
<comment type="similarity">
    <text evidence="5 6">Belongs to the FtsA/MreB family.</text>
</comment>
<comment type="subcellular location">
    <subcellularLocation>
        <location evidence="5">Cell membrane</location>
        <topology evidence="5">Peripheral membrane protein</topology>
        <orientation evidence="5">Cytoplasmic side</orientation>
    </subcellularLocation>
    <text evidence="5">Localizes to the Z ring in an FtsZ-dependent manner. Targeted to the membrane through a conserved C-terminal amphipathic helix.</text>
</comment>
<evidence type="ECO:0000313" key="9">
    <source>
        <dbReference type="EMBL" id="ANF57543.1"/>
    </source>
</evidence>
<evidence type="ECO:0000256" key="2">
    <source>
        <dbReference type="ARBA" id="ARBA00022618"/>
    </source>
</evidence>
<dbReference type="CDD" id="cd24048">
    <property type="entry name" value="ASKHA_NBD_FtsA"/>
    <property type="match status" value="1"/>
</dbReference>
<feature type="region of interest" description="Disordered" evidence="7">
    <location>
        <begin position="390"/>
        <end position="419"/>
    </location>
</feature>
<dbReference type="InterPro" id="IPR043129">
    <property type="entry name" value="ATPase_NBD"/>
</dbReference>
<dbReference type="Pfam" id="PF02491">
    <property type="entry name" value="SHS2_FTSA"/>
    <property type="match status" value="1"/>
</dbReference>
<reference evidence="9 10" key="1">
    <citation type="submission" date="2016-04" db="EMBL/GenBank/DDBJ databases">
        <title>Complete Genome Sequence of Halotalea alkalilenta IHB B 13600.</title>
        <authorList>
            <person name="Swarnkar M.K."/>
            <person name="Sharma A."/>
            <person name="Kaushal K."/>
            <person name="Soni R."/>
            <person name="Rana S."/>
            <person name="Singh A.K."/>
            <person name="Gulati A."/>
        </authorList>
    </citation>
    <scope>NUCLEOTIDE SEQUENCE [LARGE SCALE GENOMIC DNA]</scope>
    <source>
        <strain evidence="9 10">IHB B 13600</strain>
    </source>
</reference>
<dbReference type="PANTHER" id="PTHR32432:SF4">
    <property type="entry name" value="CELL DIVISION PROTEIN FTSA"/>
    <property type="match status" value="1"/>
</dbReference>
<dbReference type="FunFam" id="3.30.1490.110:FF:000001">
    <property type="entry name" value="Cell division protein FtsA"/>
    <property type="match status" value="1"/>
</dbReference>
<dbReference type="Gene3D" id="3.30.420.40">
    <property type="match status" value="2"/>
</dbReference>
<dbReference type="Pfam" id="PF14450">
    <property type="entry name" value="FtsA"/>
    <property type="match status" value="2"/>
</dbReference>